<comment type="caution">
    <text evidence="2">The sequence shown here is derived from an EMBL/GenBank/DDBJ whole genome shotgun (WGS) entry which is preliminary data.</text>
</comment>
<gene>
    <name evidence="2" type="ORF">KAJ83_15835</name>
</gene>
<dbReference type="RefSeq" id="WP_210683078.1">
    <property type="nucleotide sequence ID" value="NZ_JAGMWN010000008.1"/>
</dbReference>
<dbReference type="SUPFAM" id="SSF55729">
    <property type="entry name" value="Acyl-CoA N-acyltransferases (Nat)"/>
    <property type="match status" value="1"/>
</dbReference>
<dbReference type="EMBL" id="JAGMWN010000008">
    <property type="protein sequence ID" value="MBP5858492.1"/>
    <property type="molecule type" value="Genomic_DNA"/>
</dbReference>
<dbReference type="PROSITE" id="PS51186">
    <property type="entry name" value="GNAT"/>
    <property type="match status" value="1"/>
</dbReference>
<evidence type="ECO:0000259" key="1">
    <source>
        <dbReference type="PROSITE" id="PS51186"/>
    </source>
</evidence>
<proteinExistence type="predicted"/>
<dbReference type="GO" id="GO:0016747">
    <property type="term" value="F:acyltransferase activity, transferring groups other than amino-acyl groups"/>
    <property type="evidence" value="ECO:0007669"/>
    <property type="project" value="InterPro"/>
</dbReference>
<protein>
    <recommendedName>
        <fullName evidence="1">N-acetyltransferase domain-containing protein</fullName>
    </recommendedName>
</protein>
<keyword evidence="3" id="KW-1185">Reference proteome</keyword>
<dbReference type="AlphaFoldDB" id="A0A8J7V3X8"/>
<organism evidence="2 3">
    <name type="scientific">Marivibrio halodurans</name>
    <dbReference type="NCBI Taxonomy" id="2039722"/>
    <lineage>
        <taxon>Bacteria</taxon>
        <taxon>Pseudomonadati</taxon>
        <taxon>Pseudomonadota</taxon>
        <taxon>Alphaproteobacteria</taxon>
        <taxon>Rhodospirillales</taxon>
        <taxon>Rhodospirillaceae</taxon>
        <taxon>Marivibrio</taxon>
    </lineage>
</organism>
<dbReference type="InterPro" id="IPR016181">
    <property type="entry name" value="Acyl_CoA_acyltransferase"/>
</dbReference>
<accession>A0A8J7V3X8</accession>
<name>A0A8J7V3X8_9PROT</name>
<evidence type="ECO:0000313" key="3">
    <source>
        <dbReference type="Proteomes" id="UP000672602"/>
    </source>
</evidence>
<dbReference type="Pfam" id="PF00583">
    <property type="entry name" value="Acetyltransf_1"/>
    <property type="match status" value="1"/>
</dbReference>
<dbReference type="Proteomes" id="UP000672602">
    <property type="component" value="Unassembled WGS sequence"/>
</dbReference>
<sequence length="194" mass="21191">MSAGTGLLKADGMPLTIDRARLDEKPVVARLLQLYLHDFSDFAAADGPHGDVEDDGRFAYPHLESYWMASDREPLLFRWAGTLVGFALINGFAPSGTRVDHAMAEFFILRKYRRGGLGMRAALAVIRARPGVWEIGVAAYNAPAIVFWRAVLCGLDGWRCSEGAGDGARWRGPVFRLIPNLVDHAPCGSCSAFP</sequence>
<feature type="domain" description="N-acetyltransferase" evidence="1">
    <location>
        <begin position="15"/>
        <end position="182"/>
    </location>
</feature>
<dbReference type="InterPro" id="IPR000182">
    <property type="entry name" value="GNAT_dom"/>
</dbReference>
<evidence type="ECO:0000313" key="2">
    <source>
        <dbReference type="EMBL" id="MBP5858492.1"/>
    </source>
</evidence>
<dbReference type="Gene3D" id="3.40.630.30">
    <property type="match status" value="1"/>
</dbReference>
<reference evidence="2" key="1">
    <citation type="submission" date="2021-04" db="EMBL/GenBank/DDBJ databases">
        <authorList>
            <person name="Zhang D.-C."/>
        </authorList>
    </citation>
    <scope>NUCLEOTIDE SEQUENCE</scope>
    <source>
        <strain evidence="2">CGMCC 1.15697</strain>
    </source>
</reference>